<dbReference type="Pfam" id="PF14232">
    <property type="entry name" value="DUF4334"/>
    <property type="match status" value="1"/>
</dbReference>
<feature type="domain" description="GXWXG" evidence="1">
    <location>
        <begin position="28"/>
        <end position="87"/>
    </location>
</feature>
<sequence length="184" mass="20259">MTTDEVVSAAAELAGFQNSGCTPDRALALFDRLPAADVPEIVTGRWRGSEIDTGHPFDGVLGASGWYGKQFDDAETVHPLLFSDTTGKIFAVDPRRVPLSLTGKVPLSGMRAARKSLRYLGAALRTTRPAARLRSIEYRGVVSAAMVYDHLPIIDHFRRVDADTLFGVMDMRGLREPYFFVLCR</sequence>
<dbReference type="AlphaFoldDB" id="A0A931I4V8"/>
<dbReference type="Gene3D" id="2.40.128.580">
    <property type="entry name" value="GXWXG domain"/>
    <property type="match status" value="1"/>
</dbReference>
<evidence type="ECO:0000313" key="4">
    <source>
        <dbReference type="Proteomes" id="UP000655751"/>
    </source>
</evidence>
<proteinExistence type="predicted"/>
<protein>
    <submittedName>
        <fullName evidence="3">DUF4334 domain-containing protein</fullName>
    </submittedName>
</protein>
<reference evidence="3" key="1">
    <citation type="submission" date="2020-11" db="EMBL/GenBank/DDBJ databases">
        <title>Nocardia NEAU-351.nov., a novel actinomycete isolated from the cow dung.</title>
        <authorList>
            <person name="Zhang X."/>
        </authorList>
    </citation>
    <scope>NUCLEOTIDE SEQUENCE</scope>
    <source>
        <strain evidence="3">NEAU-351</strain>
    </source>
</reference>
<dbReference type="InterPro" id="IPR025568">
    <property type="entry name" value="DUF4334"/>
</dbReference>
<dbReference type="RefSeq" id="WP_196147252.1">
    <property type="nucleotide sequence ID" value="NZ_JADMLG010000001.1"/>
</dbReference>
<name>A0A931I4V8_9NOCA</name>
<evidence type="ECO:0000313" key="3">
    <source>
        <dbReference type="EMBL" id="MBH0774912.1"/>
    </source>
</evidence>
<gene>
    <name evidence="3" type="ORF">IT779_01260</name>
</gene>
<keyword evidence="4" id="KW-1185">Reference proteome</keyword>
<feature type="domain" description="DUF4334" evidence="2">
    <location>
        <begin position="130"/>
        <end position="184"/>
    </location>
</feature>
<dbReference type="EMBL" id="JADMLG010000001">
    <property type="protein sequence ID" value="MBH0774912.1"/>
    <property type="molecule type" value="Genomic_DNA"/>
</dbReference>
<comment type="caution">
    <text evidence="3">The sequence shown here is derived from an EMBL/GenBank/DDBJ whole genome shotgun (WGS) entry which is preliminary data.</text>
</comment>
<accession>A0A931I4V8</accession>
<organism evidence="3 4">
    <name type="scientific">Nocardia bovistercoris</name>
    <dbReference type="NCBI Taxonomy" id="2785916"/>
    <lineage>
        <taxon>Bacteria</taxon>
        <taxon>Bacillati</taxon>
        <taxon>Actinomycetota</taxon>
        <taxon>Actinomycetes</taxon>
        <taxon>Mycobacteriales</taxon>
        <taxon>Nocardiaceae</taxon>
        <taxon>Nocardia</taxon>
    </lineage>
</organism>
<evidence type="ECO:0000259" key="1">
    <source>
        <dbReference type="Pfam" id="PF14231"/>
    </source>
</evidence>
<dbReference type="Pfam" id="PF14231">
    <property type="entry name" value="GXWXG"/>
    <property type="match status" value="1"/>
</dbReference>
<evidence type="ECO:0000259" key="2">
    <source>
        <dbReference type="Pfam" id="PF14232"/>
    </source>
</evidence>
<dbReference type="Proteomes" id="UP000655751">
    <property type="component" value="Unassembled WGS sequence"/>
</dbReference>
<dbReference type="InterPro" id="IPR025951">
    <property type="entry name" value="GXWXG_dom"/>
</dbReference>